<comment type="similarity">
    <text evidence="1">Belongs to the bacterial solute-binding protein 8 family.</text>
</comment>
<proteinExistence type="inferred from homology"/>
<dbReference type="PANTHER" id="PTHR30535:SF34">
    <property type="entry name" value="MOLYBDATE-BINDING PROTEIN MOLA"/>
    <property type="match status" value="1"/>
</dbReference>
<dbReference type="CDD" id="cd01143">
    <property type="entry name" value="YvrC"/>
    <property type="match status" value="1"/>
</dbReference>
<dbReference type="Gene3D" id="3.40.50.1980">
    <property type="entry name" value="Nitrogenase molybdenum iron protein domain"/>
    <property type="match status" value="2"/>
</dbReference>
<organism evidence="5 6">
    <name type="scientific">Chungangia koreensis</name>
    <dbReference type="NCBI Taxonomy" id="752657"/>
    <lineage>
        <taxon>Bacteria</taxon>
        <taxon>Bacillati</taxon>
        <taxon>Bacillota</taxon>
        <taxon>Bacilli</taxon>
        <taxon>Lactobacillales</taxon>
        <taxon>Chungangia</taxon>
    </lineage>
</organism>
<dbReference type="PROSITE" id="PS50983">
    <property type="entry name" value="FE_B12_PBP"/>
    <property type="match status" value="1"/>
</dbReference>
<dbReference type="SUPFAM" id="SSF53807">
    <property type="entry name" value="Helical backbone' metal receptor"/>
    <property type="match status" value="1"/>
</dbReference>
<sequence>MKSLWKLWMTAAMAVLLLAACGQDSTEPAVKDESPAQIEKEAEAAFPVTVTDAVGNDITIEEAPDAIVSMMPSNTEILFALGLGEEVKAVTDFDNYPAEAAEKEKIGGMEFNVEKIVSLSPDVVFAHESALSTGEAGYQQIRDAGIQVFVVSNAVDFETTYVTIEQIGRLTGKTAEAEQIVSDMKAKVEEIQAKVADVEPKTVLVETSPRPEIYSPAGDTFMDEMLKMMNAENVISDLEGWVKVDPEEIVKRNPDVILTTYGGYVEDPLTEVTDRDGFDSVTAVKEGAIADLDADLTNRQGPRLADGLETIAKAIYPEVFGE</sequence>
<dbReference type="InterPro" id="IPR002491">
    <property type="entry name" value="ABC_transptr_periplasmic_BD"/>
</dbReference>
<evidence type="ECO:0000256" key="3">
    <source>
        <dbReference type="SAM" id="SignalP"/>
    </source>
</evidence>
<evidence type="ECO:0000256" key="2">
    <source>
        <dbReference type="ARBA" id="ARBA00022729"/>
    </source>
</evidence>
<feature type="signal peptide" evidence="3">
    <location>
        <begin position="1"/>
        <end position="19"/>
    </location>
</feature>
<feature type="domain" description="Fe/B12 periplasmic-binding" evidence="4">
    <location>
        <begin position="66"/>
        <end position="319"/>
    </location>
</feature>
<dbReference type="RefSeq" id="WP_378154847.1">
    <property type="nucleotide sequence ID" value="NZ_JBHSEC010000019.1"/>
</dbReference>
<dbReference type="PANTHER" id="PTHR30535">
    <property type="entry name" value="VITAMIN B12-BINDING PROTEIN"/>
    <property type="match status" value="1"/>
</dbReference>
<comment type="caution">
    <text evidence="5">The sequence shown here is derived from an EMBL/GenBank/DDBJ whole genome shotgun (WGS) entry which is preliminary data.</text>
</comment>
<dbReference type="NCBIfam" id="NF038402">
    <property type="entry name" value="TroA_like"/>
    <property type="match status" value="1"/>
</dbReference>
<evidence type="ECO:0000259" key="4">
    <source>
        <dbReference type="PROSITE" id="PS50983"/>
    </source>
</evidence>
<name>A0ABV8X6F0_9LACT</name>
<reference evidence="6" key="1">
    <citation type="journal article" date="2019" name="Int. J. Syst. Evol. Microbiol.">
        <title>The Global Catalogue of Microorganisms (GCM) 10K type strain sequencing project: providing services to taxonomists for standard genome sequencing and annotation.</title>
        <authorList>
            <consortium name="The Broad Institute Genomics Platform"/>
            <consortium name="The Broad Institute Genome Sequencing Center for Infectious Disease"/>
            <person name="Wu L."/>
            <person name="Ma J."/>
        </authorList>
    </citation>
    <scope>NUCLEOTIDE SEQUENCE [LARGE SCALE GENOMIC DNA]</scope>
    <source>
        <strain evidence="6">CCUG 59778</strain>
    </source>
</reference>
<dbReference type="PROSITE" id="PS51257">
    <property type="entry name" value="PROKAR_LIPOPROTEIN"/>
    <property type="match status" value="1"/>
</dbReference>
<dbReference type="Pfam" id="PF01497">
    <property type="entry name" value="Peripla_BP_2"/>
    <property type="match status" value="1"/>
</dbReference>
<evidence type="ECO:0000256" key="1">
    <source>
        <dbReference type="ARBA" id="ARBA00008814"/>
    </source>
</evidence>
<dbReference type="InterPro" id="IPR050902">
    <property type="entry name" value="ABC_Transporter_SBP"/>
</dbReference>
<dbReference type="EMBL" id="JBHSEC010000019">
    <property type="protein sequence ID" value="MFC4410704.1"/>
    <property type="molecule type" value="Genomic_DNA"/>
</dbReference>
<evidence type="ECO:0000313" key="5">
    <source>
        <dbReference type="EMBL" id="MFC4410704.1"/>
    </source>
</evidence>
<dbReference type="Proteomes" id="UP001595817">
    <property type="component" value="Unassembled WGS sequence"/>
</dbReference>
<accession>A0ABV8X6F0</accession>
<dbReference type="InterPro" id="IPR054828">
    <property type="entry name" value="Vit_B12_bind_prot"/>
</dbReference>
<keyword evidence="2 3" id="KW-0732">Signal</keyword>
<gene>
    <name evidence="5" type="ORF">ACFOZY_09790</name>
</gene>
<keyword evidence="6" id="KW-1185">Reference proteome</keyword>
<evidence type="ECO:0000313" key="6">
    <source>
        <dbReference type="Proteomes" id="UP001595817"/>
    </source>
</evidence>
<feature type="chain" id="PRO_5045141579" evidence="3">
    <location>
        <begin position="20"/>
        <end position="322"/>
    </location>
</feature>
<protein>
    <submittedName>
        <fullName evidence="5">ABC transporter substrate-binding protein</fullName>
    </submittedName>
</protein>